<dbReference type="AlphaFoldDB" id="A0AAV0MQ65"/>
<evidence type="ECO:0000313" key="3">
    <source>
        <dbReference type="Proteomes" id="UP001154282"/>
    </source>
</evidence>
<protein>
    <recommendedName>
        <fullName evidence="4">Gag protein</fullName>
    </recommendedName>
</protein>
<reference evidence="2" key="1">
    <citation type="submission" date="2022-08" db="EMBL/GenBank/DDBJ databases">
        <authorList>
            <person name="Gutierrez-Valencia J."/>
        </authorList>
    </citation>
    <scope>NUCLEOTIDE SEQUENCE</scope>
</reference>
<organism evidence="2 3">
    <name type="scientific">Linum tenue</name>
    <dbReference type="NCBI Taxonomy" id="586396"/>
    <lineage>
        <taxon>Eukaryota</taxon>
        <taxon>Viridiplantae</taxon>
        <taxon>Streptophyta</taxon>
        <taxon>Embryophyta</taxon>
        <taxon>Tracheophyta</taxon>
        <taxon>Spermatophyta</taxon>
        <taxon>Magnoliopsida</taxon>
        <taxon>eudicotyledons</taxon>
        <taxon>Gunneridae</taxon>
        <taxon>Pentapetalae</taxon>
        <taxon>rosids</taxon>
        <taxon>fabids</taxon>
        <taxon>Malpighiales</taxon>
        <taxon>Linaceae</taxon>
        <taxon>Linum</taxon>
    </lineage>
</organism>
<evidence type="ECO:0008006" key="4">
    <source>
        <dbReference type="Google" id="ProtNLM"/>
    </source>
</evidence>
<dbReference type="Proteomes" id="UP001154282">
    <property type="component" value="Unassembled WGS sequence"/>
</dbReference>
<keyword evidence="3" id="KW-1185">Reference proteome</keyword>
<name>A0AAV0MQ65_9ROSI</name>
<dbReference type="EMBL" id="CAMGYJ010000007">
    <property type="protein sequence ID" value="CAI0448121.1"/>
    <property type="molecule type" value="Genomic_DNA"/>
</dbReference>
<feature type="compositionally biased region" description="Basic and acidic residues" evidence="1">
    <location>
        <begin position="1"/>
        <end position="17"/>
    </location>
</feature>
<gene>
    <name evidence="2" type="ORF">LITE_LOCUS29664</name>
</gene>
<evidence type="ECO:0000313" key="2">
    <source>
        <dbReference type="EMBL" id="CAI0448121.1"/>
    </source>
</evidence>
<proteinExistence type="predicted"/>
<feature type="region of interest" description="Disordered" evidence="1">
    <location>
        <begin position="1"/>
        <end position="41"/>
    </location>
</feature>
<sequence>REPFPLPREGTERRTGELGENFGTQILSSSDPKIPNFLNSR</sequence>
<accession>A0AAV0MQ65</accession>
<comment type="caution">
    <text evidence="2">The sequence shown here is derived from an EMBL/GenBank/DDBJ whole genome shotgun (WGS) entry which is preliminary data.</text>
</comment>
<dbReference type="EMBL" id="CAMGYJ010000007">
    <property type="protein sequence ID" value="CAI0448120.1"/>
    <property type="molecule type" value="Genomic_DNA"/>
</dbReference>
<feature type="non-terminal residue" evidence="2">
    <location>
        <position position="1"/>
    </location>
</feature>
<feature type="compositionally biased region" description="Polar residues" evidence="1">
    <location>
        <begin position="22"/>
        <end position="41"/>
    </location>
</feature>
<evidence type="ECO:0000256" key="1">
    <source>
        <dbReference type="SAM" id="MobiDB-lite"/>
    </source>
</evidence>